<reference evidence="4" key="1">
    <citation type="journal article" date="2006" name="PLoS Biol.">
        <title>Macronuclear genome sequence of the ciliate Tetrahymena thermophila, a model eukaryote.</title>
        <authorList>
            <person name="Eisen J.A."/>
            <person name="Coyne R.S."/>
            <person name="Wu M."/>
            <person name="Wu D."/>
            <person name="Thiagarajan M."/>
            <person name="Wortman J.R."/>
            <person name="Badger J.H."/>
            <person name="Ren Q."/>
            <person name="Amedeo P."/>
            <person name="Jones K.M."/>
            <person name="Tallon L.J."/>
            <person name="Delcher A.L."/>
            <person name="Salzberg S.L."/>
            <person name="Silva J.C."/>
            <person name="Haas B.J."/>
            <person name="Majoros W.H."/>
            <person name="Farzad M."/>
            <person name="Carlton J.M."/>
            <person name="Smith R.K. Jr."/>
            <person name="Garg J."/>
            <person name="Pearlman R.E."/>
            <person name="Karrer K.M."/>
            <person name="Sun L."/>
            <person name="Manning G."/>
            <person name="Elde N.C."/>
            <person name="Turkewitz A.P."/>
            <person name="Asai D.J."/>
            <person name="Wilkes D.E."/>
            <person name="Wang Y."/>
            <person name="Cai H."/>
            <person name="Collins K."/>
            <person name="Stewart B.A."/>
            <person name="Lee S.R."/>
            <person name="Wilamowska K."/>
            <person name="Weinberg Z."/>
            <person name="Ruzzo W.L."/>
            <person name="Wloga D."/>
            <person name="Gaertig J."/>
            <person name="Frankel J."/>
            <person name="Tsao C.-C."/>
            <person name="Gorovsky M.A."/>
            <person name="Keeling P.J."/>
            <person name="Waller R.F."/>
            <person name="Patron N.J."/>
            <person name="Cherry J.M."/>
            <person name="Stover N.A."/>
            <person name="Krieger C.J."/>
            <person name="del Toro C."/>
            <person name="Ryder H.F."/>
            <person name="Williamson S.C."/>
            <person name="Barbeau R.A."/>
            <person name="Hamilton E.P."/>
            <person name="Orias E."/>
        </authorList>
    </citation>
    <scope>NUCLEOTIDE SEQUENCE [LARGE SCALE GENOMIC DNA]</scope>
    <source>
        <strain evidence="4">SB210</strain>
    </source>
</reference>
<evidence type="ECO:0000256" key="1">
    <source>
        <dbReference type="SAM" id="MobiDB-lite"/>
    </source>
</evidence>
<gene>
    <name evidence="3" type="ORF">TTHERM_00647150</name>
</gene>
<accession>I7MB25</accession>
<feature type="region of interest" description="Disordered" evidence="1">
    <location>
        <begin position="302"/>
        <end position="361"/>
    </location>
</feature>
<name>I7MB25_TETTS</name>
<feature type="domain" description="GAF" evidence="2">
    <location>
        <begin position="580"/>
        <end position="725"/>
    </location>
</feature>
<protein>
    <submittedName>
        <fullName evidence="3">GAF domain protein</fullName>
    </submittedName>
</protein>
<dbReference type="Proteomes" id="UP000009168">
    <property type="component" value="Unassembled WGS sequence"/>
</dbReference>
<dbReference type="RefSeq" id="XP_001027424.2">
    <property type="nucleotide sequence ID" value="XM_001027424.2"/>
</dbReference>
<dbReference type="Gene3D" id="3.30.450.40">
    <property type="match status" value="2"/>
</dbReference>
<dbReference type="STRING" id="312017.I7MB25"/>
<feature type="compositionally biased region" description="Polar residues" evidence="1">
    <location>
        <begin position="216"/>
        <end position="240"/>
    </location>
</feature>
<feature type="domain" description="GAF" evidence="2">
    <location>
        <begin position="746"/>
        <end position="896"/>
    </location>
</feature>
<dbReference type="GeneID" id="7833623"/>
<dbReference type="InterPro" id="IPR029016">
    <property type="entry name" value="GAF-like_dom_sf"/>
</dbReference>
<dbReference type="SMART" id="SM00065">
    <property type="entry name" value="GAF"/>
    <property type="match status" value="2"/>
</dbReference>
<feature type="compositionally biased region" description="Low complexity" evidence="1">
    <location>
        <begin position="9"/>
        <end position="21"/>
    </location>
</feature>
<dbReference type="InterPro" id="IPR003018">
    <property type="entry name" value="GAF"/>
</dbReference>
<dbReference type="eggNOG" id="KOG3689">
    <property type="taxonomic scope" value="Eukaryota"/>
</dbReference>
<dbReference type="InParanoid" id="I7MB25"/>
<feature type="region of interest" description="Disordered" evidence="1">
    <location>
        <begin position="213"/>
        <end position="240"/>
    </location>
</feature>
<keyword evidence="4" id="KW-1185">Reference proteome</keyword>
<dbReference type="EMBL" id="GG662245">
    <property type="protein sequence ID" value="EAS07182.2"/>
    <property type="molecule type" value="Genomic_DNA"/>
</dbReference>
<feature type="compositionally biased region" description="Low complexity" evidence="1">
    <location>
        <begin position="322"/>
        <end position="336"/>
    </location>
</feature>
<evidence type="ECO:0000313" key="4">
    <source>
        <dbReference type="Proteomes" id="UP000009168"/>
    </source>
</evidence>
<sequence length="926" mass="106685">MIDKRRISKSSSQKQLQTTQQNMNKQYKKFNDLICSYKSPILNCFSPQENKNQKRKEGDDFRQTKLNSLLPNVNHINTTTSSQIYNSIDNRFDEEDKYNNSQIQNYYDEGFCNSKSGFNTQNTNSNNHTSFSKSAAETIKLQEKQIKHLKMMNEYYEISLKQKDQIYKMLVLENIKLKHQIQQLEQQNNNKGISTSESHLLFKKQKVLLNDHSQKSPKQSLIQQMPSQSKEIENTNTSQASQGLITLDKQSSEVAVEFPEKVELYQRRSSKQKLTFIFKPPRVSNEQYSQVPYKMKNGLIQKNSNSTEQTSNFVNGNKEKSFNVSNFGNSNNSNNNQEDKSDKQQKEKTPPKIQNSNLKNHSLQKTINFNDKAIIVKSPIQSSSKKKNSNKFFPSEEQNQNYLGVKNKSNKVITNLSESFRRISDYPLQDDNDNQSQQFNQSFLNETPHGVNSNKTTFDQFDDAVNVTTSNFQPKKSEMKANFVSHSTDFAFITQLLELKSKPQDNLKIYNENKSIQYIRQMLNDEKNLKKTILNLSKNTFGQFYDCLLYTLESSDLFFHLTNKLKNLINAIIKIHLSVEINEAFSIIVKECCNVLECDRASVFLVNPQTSELWTKIAKDSGVIKVPFGQGLVGFVANTMKPLNILDAHKDSRFNPEIDKKNNYLTKSVLCVPVIDSDKGNLVGVMQAINKNDGFFTKDDEGCLQIMAYHAMNVLRTSISIDQKQKNQSMIKNLLHLSIKLGNCITLETLVSKSRNMIQSYLDVGEFKIFLVDKEKSKLFTINYQNEREEFELSCGLIGHCLSLKQDLTIDNAYNHTNFNQLVDINTSMPLCMYIIWDNPKKKNQILGVIQVINQGGIHNIGSPIKNTVKFDTHLKLFCEIIGSQLKKFLKPESTHYHSQLSLQQNKIETFQQIQEQREIQQQMIV</sequence>
<proteinExistence type="predicted"/>
<dbReference type="KEGG" id="tet:TTHERM_00647150"/>
<dbReference type="SUPFAM" id="SSF55781">
    <property type="entry name" value="GAF domain-like"/>
    <property type="match status" value="2"/>
</dbReference>
<feature type="compositionally biased region" description="Polar residues" evidence="1">
    <location>
        <begin position="352"/>
        <end position="361"/>
    </location>
</feature>
<dbReference type="Pfam" id="PF01590">
    <property type="entry name" value="GAF"/>
    <property type="match status" value="1"/>
</dbReference>
<feature type="region of interest" description="Disordered" evidence="1">
    <location>
        <begin position="1"/>
        <end position="22"/>
    </location>
</feature>
<feature type="compositionally biased region" description="Basic and acidic residues" evidence="1">
    <location>
        <begin position="337"/>
        <end position="350"/>
    </location>
</feature>
<feature type="compositionally biased region" description="Polar residues" evidence="1">
    <location>
        <begin position="302"/>
        <end position="315"/>
    </location>
</feature>
<evidence type="ECO:0000313" key="3">
    <source>
        <dbReference type="EMBL" id="EAS07182.2"/>
    </source>
</evidence>
<evidence type="ECO:0000259" key="2">
    <source>
        <dbReference type="SMART" id="SM00065"/>
    </source>
</evidence>
<dbReference type="AlphaFoldDB" id="I7MB25"/>
<organism evidence="3 4">
    <name type="scientific">Tetrahymena thermophila (strain SB210)</name>
    <dbReference type="NCBI Taxonomy" id="312017"/>
    <lineage>
        <taxon>Eukaryota</taxon>
        <taxon>Sar</taxon>
        <taxon>Alveolata</taxon>
        <taxon>Ciliophora</taxon>
        <taxon>Intramacronucleata</taxon>
        <taxon>Oligohymenophorea</taxon>
        <taxon>Hymenostomatida</taxon>
        <taxon>Tetrahymenina</taxon>
        <taxon>Tetrahymenidae</taxon>
        <taxon>Tetrahymena</taxon>
    </lineage>
</organism>
<dbReference type="OrthoDB" id="74705at2759"/>